<keyword evidence="7" id="KW-0723">Serine/threonine-protein kinase</keyword>
<dbReference type="GO" id="GO:0005776">
    <property type="term" value="C:autophagosome"/>
    <property type="evidence" value="ECO:0007669"/>
    <property type="project" value="TreeGrafter"/>
</dbReference>
<reference evidence="7 8" key="1">
    <citation type="submission" date="2019-03" db="EMBL/GenBank/DDBJ databases">
        <title>Genomic Encyclopedia of Type Strains, Phase IV (KMG-IV): sequencing the most valuable type-strain genomes for metagenomic binning, comparative biology and taxonomic classification.</title>
        <authorList>
            <person name="Goeker M."/>
        </authorList>
    </citation>
    <scope>NUCLEOTIDE SEQUENCE [LARGE SCALE GENOMIC DNA]</scope>
    <source>
        <strain evidence="7 8">DSM 100055</strain>
    </source>
</reference>
<dbReference type="GO" id="GO:0016020">
    <property type="term" value="C:membrane"/>
    <property type="evidence" value="ECO:0007669"/>
    <property type="project" value="TreeGrafter"/>
</dbReference>
<evidence type="ECO:0000259" key="6">
    <source>
        <dbReference type="PROSITE" id="PS50011"/>
    </source>
</evidence>
<dbReference type="InterPro" id="IPR045269">
    <property type="entry name" value="Atg1-like"/>
</dbReference>
<dbReference type="InterPro" id="IPR008271">
    <property type="entry name" value="Ser/Thr_kinase_AS"/>
</dbReference>
<dbReference type="PANTHER" id="PTHR24348">
    <property type="entry name" value="SERINE/THREONINE-PROTEIN KINASE UNC-51-RELATED"/>
    <property type="match status" value="1"/>
</dbReference>
<evidence type="ECO:0000256" key="4">
    <source>
        <dbReference type="ARBA" id="ARBA00022840"/>
    </source>
</evidence>
<accession>A0AA46E0C4</accession>
<keyword evidence="4" id="KW-0067">ATP-binding</keyword>
<dbReference type="Gene3D" id="1.10.510.10">
    <property type="entry name" value="Transferase(Phosphotransferase) domain 1"/>
    <property type="match status" value="1"/>
</dbReference>
<dbReference type="InterPro" id="IPR006597">
    <property type="entry name" value="Sel1-like"/>
</dbReference>
<dbReference type="GO" id="GO:0005829">
    <property type="term" value="C:cytosol"/>
    <property type="evidence" value="ECO:0007669"/>
    <property type="project" value="TreeGrafter"/>
</dbReference>
<dbReference type="EMBL" id="SOBG01000001">
    <property type="protein sequence ID" value="TDT72406.1"/>
    <property type="molecule type" value="Genomic_DNA"/>
</dbReference>
<dbReference type="Gene3D" id="1.25.40.10">
    <property type="entry name" value="Tetratricopeptide repeat domain"/>
    <property type="match status" value="3"/>
</dbReference>
<evidence type="ECO:0000256" key="2">
    <source>
        <dbReference type="ARBA" id="ARBA00022741"/>
    </source>
</evidence>
<dbReference type="PROSITE" id="PS50011">
    <property type="entry name" value="PROTEIN_KINASE_DOM"/>
    <property type="match status" value="1"/>
</dbReference>
<dbReference type="SUPFAM" id="SSF56112">
    <property type="entry name" value="Protein kinase-like (PK-like)"/>
    <property type="match status" value="1"/>
</dbReference>
<dbReference type="InterPro" id="IPR011009">
    <property type="entry name" value="Kinase-like_dom_sf"/>
</dbReference>
<keyword evidence="3 7" id="KW-0418">Kinase</keyword>
<evidence type="ECO:0000256" key="5">
    <source>
        <dbReference type="SAM" id="Coils"/>
    </source>
</evidence>
<dbReference type="SUPFAM" id="SSF81901">
    <property type="entry name" value="HCP-like"/>
    <property type="match status" value="3"/>
</dbReference>
<keyword evidence="5" id="KW-0175">Coiled coil</keyword>
<protein>
    <submittedName>
        <fullName evidence="7">Serine/threonine protein kinase</fullName>
    </submittedName>
</protein>
<dbReference type="SMART" id="SM00220">
    <property type="entry name" value="S_TKc"/>
    <property type="match status" value="1"/>
</dbReference>
<gene>
    <name evidence="7" type="ORF">EV215_0210</name>
</gene>
<dbReference type="SMART" id="SM00671">
    <property type="entry name" value="SEL1"/>
    <property type="match status" value="4"/>
</dbReference>
<dbReference type="Proteomes" id="UP000294678">
    <property type="component" value="Unassembled WGS sequence"/>
</dbReference>
<dbReference type="GO" id="GO:0005524">
    <property type="term" value="F:ATP binding"/>
    <property type="evidence" value="ECO:0007669"/>
    <property type="project" value="UniProtKB-KW"/>
</dbReference>
<dbReference type="GO" id="GO:0000407">
    <property type="term" value="C:phagophore assembly site"/>
    <property type="evidence" value="ECO:0007669"/>
    <property type="project" value="TreeGrafter"/>
</dbReference>
<evidence type="ECO:0000256" key="1">
    <source>
        <dbReference type="ARBA" id="ARBA00022679"/>
    </source>
</evidence>
<dbReference type="InterPro" id="IPR011990">
    <property type="entry name" value="TPR-like_helical_dom_sf"/>
</dbReference>
<keyword evidence="2" id="KW-0547">Nucleotide-binding</keyword>
<dbReference type="CDD" id="cd14014">
    <property type="entry name" value="STKc_PknB_like"/>
    <property type="match status" value="1"/>
</dbReference>
<evidence type="ECO:0000313" key="7">
    <source>
        <dbReference type="EMBL" id="TDT72406.1"/>
    </source>
</evidence>
<dbReference type="AlphaFoldDB" id="A0AA46E0C4"/>
<proteinExistence type="predicted"/>
<dbReference type="Pfam" id="PF00069">
    <property type="entry name" value="Pkinase"/>
    <property type="match status" value="1"/>
</dbReference>
<dbReference type="InterPro" id="IPR000719">
    <property type="entry name" value="Prot_kinase_dom"/>
</dbReference>
<sequence>MELKTEPFDTLVLEYNFYGEKFDINKKNLIGSKLNNRYEIIKKISDGGTSIVFLVKDIHDDNRYIAKILKENINIQLLENEIEKLLELKHENIVNLIDYKKEYGIEPAFIILEYIEGKSLEEILKENEDMKEKEIYHIFYQIAEGIKYLHSKNIIHKDLKPKNILINNKNKVKIIDFGIADYLKDNNIKAGTKIYCSPEQEKGEILDKRTDIYSFGIMFYEIIAKKLPLDIKNISNIDELEPDNIFFYTWDIVKKCLENQKEKRFLNFNELIFEMRLSEFIKENLYFNFKNEMLDENKEKEIINIGLEKGFSRNQILKAINKVCEYKSIKRSFKIHIDDVIDKMKKDIEIKKGLTLDEDKNSFIKEINAKFYNLNIELIEELYDKEVLKYREIQEEKYNSIIKRAEEEIEIENSEIIINDLEYLSEKGCLKADYLLANIYLQEKTQDIRRFWHYVERAKKYNYYLIYNAIGKYYLLEKLYDEAKKNFIIAIKNNIKISHNGIALIELYEGNNEKVLEELEKTEDKNSYNNIGYCYYNGIGVLQNIEKSVEYFNTAFKMNSKIAVYNLAICLANGNGVEKNIEKSITLLNTIKDIKYAKNLLAILLRKKDYNTAIEYFEELILENYNIAYYNLAILYDENKEYGMAMINYKEYYEITKDEKVLFDIAYLYIKQNELNKLEEVIQDISNTKFENKNEILGIYYFYKKDYSKSFDYLSKALKNEEKYASFYMGELYLNGLGITQNYLKAFKYYNNARKIGIKEVYDKLIYLYNNGFGVIKDEEKVRELKVEKENIDYTDLSKKYKYSNDIKWAY</sequence>
<dbReference type="SMART" id="SM00028">
    <property type="entry name" value="TPR"/>
    <property type="match status" value="5"/>
</dbReference>
<dbReference type="RefSeq" id="WP_134112028.1">
    <property type="nucleotide sequence ID" value="NZ_SOBG01000001.1"/>
</dbReference>
<dbReference type="InterPro" id="IPR019734">
    <property type="entry name" value="TPR_rpt"/>
</dbReference>
<dbReference type="PROSITE" id="PS00108">
    <property type="entry name" value="PROTEIN_KINASE_ST"/>
    <property type="match status" value="1"/>
</dbReference>
<dbReference type="GO" id="GO:0004674">
    <property type="term" value="F:protein serine/threonine kinase activity"/>
    <property type="evidence" value="ECO:0007669"/>
    <property type="project" value="UniProtKB-KW"/>
</dbReference>
<feature type="coiled-coil region" evidence="5">
    <location>
        <begin position="376"/>
        <end position="415"/>
    </location>
</feature>
<keyword evidence="8" id="KW-1185">Reference proteome</keyword>
<name>A0AA46E0C4_9FUSO</name>
<evidence type="ECO:0000256" key="3">
    <source>
        <dbReference type="ARBA" id="ARBA00022777"/>
    </source>
</evidence>
<dbReference type="PANTHER" id="PTHR24348:SF22">
    <property type="entry name" value="NON-SPECIFIC SERINE_THREONINE PROTEIN KINASE"/>
    <property type="match status" value="1"/>
</dbReference>
<organism evidence="7 8">
    <name type="scientific">Hypnocyclicus thermotrophus</name>
    <dbReference type="NCBI Taxonomy" id="1627895"/>
    <lineage>
        <taxon>Bacteria</taxon>
        <taxon>Fusobacteriati</taxon>
        <taxon>Fusobacteriota</taxon>
        <taxon>Fusobacteriia</taxon>
        <taxon>Fusobacteriales</taxon>
        <taxon>Fusobacteriaceae</taxon>
        <taxon>Hypnocyclicus</taxon>
    </lineage>
</organism>
<feature type="domain" description="Protein kinase" evidence="6">
    <location>
        <begin position="38"/>
        <end position="281"/>
    </location>
</feature>
<keyword evidence="1" id="KW-0808">Transferase</keyword>
<comment type="caution">
    <text evidence="7">The sequence shown here is derived from an EMBL/GenBank/DDBJ whole genome shotgun (WGS) entry which is preliminary data.</text>
</comment>
<dbReference type="Pfam" id="PF08238">
    <property type="entry name" value="Sel1"/>
    <property type="match status" value="6"/>
</dbReference>
<evidence type="ECO:0000313" key="8">
    <source>
        <dbReference type="Proteomes" id="UP000294678"/>
    </source>
</evidence>